<keyword evidence="3" id="KW-0560">Oxidoreductase</keyword>
<dbReference type="PANTHER" id="PTHR43827:SF3">
    <property type="entry name" value="NADP-DEPENDENT OXIDOREDUCTASE DOMAIN-CONTAINING PROTEIN"/>
    <property type="match status" value="1"/>
</dbReference>
<dbReference type="PRINTS" id="PR00069">
    <property type="entry name" value="ALDKETRDTASE"/>
</dbReference>
<evidence type="ECO:0000256" key="3">
    <source>
        <dbReference type="ARBA" id="ARBA00023002"/>
    </source>
</evidence>
<dbReference type="OrthoDB" id="9804790at2"/>
<evidence type="ECO:0000256" key="2">
    <source>
        <dbReference type="ARBA" id="ARBA00022857"/>
    </source>
</evidence>
<feature type="domain" description="NADP-dependent oxidoreductase" evidence="7">
    <location>
        <begin position="19"/>
        <end position="268"/>
    </location>
</feature>
<evidence type="ECO:0000256" key="5">
    <source>
        <dbReference type="PIRSR" id="PIRSR000097-2"/>
    </source>
</evidence>
<dbReference type="AlphaFoldDB" id="A0A4R5NEU7"/>
<evidence type="ECO:0000256" key="6">
    <source>
        <dbReference type="PIRSR" id="PIRSR000097-3"/>
    </source>
</evidence>
<accession>A0A4R5NEU7</accession>
<evidence type="ECO:0000313" key="8">
    <source>
        <dbReference type="EMBL" id="TDG71668.1"/>
    </source>
</evidence>
<evidence type="ECO:0000256" key="4">
    <source>
        <dbReference type="PIRSR" id="PIRSR000097-1"/>
    </source>
</evidence>
<proteinExistence type="inferred from homology"/>
<organism evidence="8 9">
    <name type="scientific">Secundilactobacillus malefermentans</name>
    <dbReference type="NCBI Taxonomy" id="176292"/>
    <lineage>
        <taxon>Bacteria</taxon>
        <taxon>Bacillati</taxon>
        <taxon>Bacillota</taxon>
        <taxon>Bacilli</taxon>
        <taxon>Lactobacillales</taxon>
        <taxon>Lactobacillaceae</taxon>
        <taxon>Secundilactobacillus</taxon>
    </lineage>
</organism>
<dbReference type="RefSeq" id="WP_010619865.1">
    <property type="nucleotide sequence ID" value="NZ_CP042371.1"/>
</dbReference>
<sequence>MSVLTDTFSLNNETEIPQVGFGTWQIPGGQTAYDAVANALKTGYRHIDTAQAYANESSVGKAIKDSGIPRDEIFLTTKLPAEIKGYDKALAAFDKTMENLGTKYVDLYLIHAPWPWSSIGTDHDKENVETWKSMETILKSGRAKAIGVSNFNVHDLKNILENGTVKPAVDQIQYYIGWTQPKIVEYAQANDILIEAYSPLATGDLLNNEAVKEMAAKYKASIAQLALRFCIENGTLPLPKATSQAHIEANAQLDFTISESDMKILNKMTDAAPSHEHNATQG</sequence>
<dbReference type="InterPro" id="IPR036812">
    <property type="entry name" value="NAD(P)_OxRdtase_dom_sf"/>
</dbReference>
<dbReference type="Pfam" id="PF00248">
    <property type="entry name" value="Aldo_ket_red"/>
    <property type="match status" value="1"/>
</dbReference>
<dbReference type="FunFam" id="3.20.20.100:FF:000002">
    <property type="entry name" value="2,5-diketo-D-gluconic acid reductase A"/>
    <property type="match status" value="1"/>
</dbReference>
<reference evidence="8 9" key="1">
    <citation type="journal article" date="2019" name="Appl. Microbiol. Biotechnol.">
        <title>Uncovering carbohydrate metabolism through a genotype-phenotype association study of 56 lactic acid bacteria genomes.</title>
        <authorList>
            <person name="Buron-Moles G."/>
            <person name="Chailyan A."/>
            <person name="Dolejs I."/>
            <person name="Forster J."/>
            <person name="Miks M.H."/>
        </authorList>
    </citation>
    <scope>NUCLEOTIDE SEQUENCE [LARGE SCALE GENOMIC DNA]</scope>
    <source>
        <strain evidence="8 9">ATCC 49373</strain>
    </source>
</reference>
<dbReference type="GO" id="GO:0016616">
    <property type="term" value="F:oxidoreductase activity, acting on the CH-OH group of donors, NAD or NADP as acceptor"/>
    <property type="evidence" value="ECO:0007669"/>
    <property type="project" value="UniProtKB-ARBA"/>
</dbReference>
<evidence type="ECO:0000259" key="7">
    <source>
        <dbReference type="Pfam" id="PF00248"/>
    </source>
</evidence>
<evidence type="ECO:0000313" key="9">
    <source>
        <dbReference type="Proteomes" id="UP000294854"/>
    </source>
</evidence>
<feature type="active site" description="Proton donor" evidence="4">
    <location>
        <position position="53"/>
    </location>
</feature>
<dbReference type="InterPro" id="IPR023210">
    <property type="entry name" value="NADP_OxRdtase_dom"/>
</dbReference>
<comment type="caution">
    <text evidence="8">The sequence shown here is derived from an EMBL/GenBank/DDBJ whole genome shotgun (WGS) entry which is preliminary data.</text>
</comment>
<dbReference type="STRING" id="1122149.FD44_GL001177"/>
<dbReference type="PROSITE" id="PS00062">
    <property type="entry name" value="ALDOKETO_REDUCTASE_2"/>
    <property type="match status" value="1"/>
</dbReference>
<dbReference type="EMBL" id="PUFO01000103">
    <property type="protein sequence ID" value="TDG71668.1"/>
    <property type="molecule type" value="Genomic_DNA"/>
</dbReference>
<dbReference type="CDD" id="cd19071">
    <property type="entry name" value="AKR_AKR1-5-like"/>
    <property type="match status" value="1"/>
</dbReference>
<dbReference type="Gene3D" id="3.20.20.100">
    <property type="entry name" value="NADP-dependent oxidoreductase domain"/>
    <property type="match status" value="1"/>
</dbReference>
<feature type="binding site" evidence="5">
    <location>
        <position position="111"/>
    </location>
    <ligand>
        <name>substrate</name>
    </ligand>
</feature>
<dbReference type="Proteomes" id="UP000294854">
    <property type="component" value="Unassembled WGS sequence"/>
</dbReference>
<dbReference type="SUPFAM" id="SSF51430">
    <property type="entry name" value="NAD(P)-linked oxidoreductase"/>
    <property type="match status" value="1"/>
</dbReference>
<protein>
    <recommendedName>
        <fullName evidence="7">NADP-dependent oxidoreductase domain-containing protein</fullName>
    </recommendedName>
</protein>
<dbReference type="InterPro" id="IPR018170">
    <property type="entry name" value="Aldo/ket_reductase_CS"/>
</dbReference>
<keyword evidence="2" id="KW-0521">NADP</keyword>
<evidence type="ECO:0000256" key="1">
    <source>
        <dbReference type="ARBA" id="ARBA00007905"/>
    </source>
</evidence>
<keyword evidence="9" id="KW-1185">Reference proteome</keyword>
<gene>
    <name evidence="8" type="ORF">C5L31_000471</name>
</gene>
<dbReference type="PIRSF" id="PIRSF000097">
    <property type="entry name" value="AKR"/>
    <property type="match status" value="1"/>
</dbReference>
<feature type="site" description="Lowers pKa of active site Tyr" evidence="6">
    <location>
        <position position="78"/>
    </location>
</feature>
<name>A0A4R5NEU7_9LACO</name>
<dbReference type="PANTHER" id="PTHR43827">
    <property type="entry name" value="2,5-DIKETO-D-GLUCONIC ACID REDUCTASE"/>
    <property type="match status" value="1"/>
</dbReference>
<comment type="similarity">
    <text evidence="1">Belongs to the aldo/keto reductase family.</text>
</comment>
<dbReference type="InterPro" id="IPR020471">
    <property type="entry name" value="AKR"/>
</dbReference>
<dbReference type="PROSITE" id="PS00798">
    <property type="entry name" value="ALDOKETO_REDUCTASE_1"/>
    <property type="match status" value="1"/>
</dbReference>